<evidence type="ECO:0000256" key="1">
    <source>
        <dbReference type="ARBA" id="ARBA00005495"/>
    </source>
</evidence>
<dbReference type="InterPro" id="IPR006913">
    <property type="entry name" value="CENP-V/GFA"/>
</dbReference>
<dbReference type="InterPro" id="IPR011057">
    <property type="entry name" value="Mss4-like_sf"/>
</dbReference>
<proteinExistence type="inferred from homology"/>
<name>A0ABQ0L9H7_MYCCL</name>
<dbReference type="EMBL" id="DF842544">
    <property type="protein sequence ID" value="GAT46481.1"/>
    <property type="molecule type" value="Genomic_DNA"/>
</dbReference>
<accession>A0ABQ0L9H7</accession>
<feature type="domain" description="CENP-V/GFA" evidence="4">
    <location>
        <begin position="264"/>
        <end position="377"/>
    </location>
</feature>
<evidence type="ECO:0000256" key="3">
    <source>
        <dbReference type="ARBA" id="ARBA00022833"/>
    </source>
</evidence>
<dbReference type="PANTHER" id="PTHR28620">
    <property type="entry name" value="CENTROMERE PROTEIN V"/>
    <property type="match status" value="1"/>
</dbReference>
<comment type="similarity">
    <text evidence="1">Belongs to the Gfa family.</text>
</comment>
<dbReference type="PROSITE" id="PS51891">
    <property type="entry name" value="CENP_V_GFA"/>
    <property type="match status" value="2"/>
</dbReference>
<sequence length="384" mass="42248">MNRRLSWTFTVAPARFRRRLLCKSHWTNESTTLQCGAEGALCKTSSASPVYNARLIALPTWKASYPSYAFLAYFWRAPHAPVLRLADHGLPGHGSGDNYHGHDHHSLSSPSMADSSLVKYTGNCHCGNFIFTFQTPEIKEANTCNCSICSKNGYIWVPLTEDRFEVIRGNEETGLTTYEFGKKGIAHKFCPTCGSSVLARTKDPNVAKTVALLVNIRMVQRGINFDALRPGKVWDGASKGSPYTIPCEPVEPSITPVPAGLKVYHGNCHCGAVAFSLLSMRELAQATECNCSICWRDGALWTYPDRVALNLRGVDESLTEYGFASKAVTHGFCKICGISMYERFVGDGTIAPNVRTMAPDIDLSRLRIGRVPGKNIPSSYRPPV</sequence>
<feature type="domain" description="CENP-V/GFA" evidence="4">
    <location>
        <begin position="120"/>
        <end position="235"/>
    </location>
</feature>
<keyword evidence="2" id="KW-0479">Metal-binding</keyword>
<keyword evidence="3" id="KW-0862">Zinc</keyword>
<dbReference type="Pfam" id="PF04828">
    <property type="entry name" value="GFA"/>
    <property type="match status" value="2"/>
</dbReference>
<dbReference type="InterPro" id="IPR052355">
    <property type="entry name" value="CENP-V-like"/>
</dbReference>
<dbReference type="Gene3D" id="2.170.150.70">
    <property type="match status" value="2"/>
</dbReference>
<dbReference type="SUPFAM" id="SSF51316">
    <property type="entry name" value="Mss4-like"/>
    <property type="match status" value="2"/>
</dbReference>
<protein>
    <recommendedName>
        <fullName evidence="4">CENP-V/GFA domain-containing protein</fullName>
    </recommendedName>
</protein>
<dbReference type="Proteomes" id="UP000815677">
    <property type="component" value="Unassembled WGS sequence"/>
</dbReference>
<keyword evidence="6" id="KW-1185">Reference proteome</keyword>
<evidence type="ECO:0000313" key="6">
    <source>
        <dbReference type="Proteomes" id="UP000815677"/>
    </source>
</evidence>
<evidence type="ECO:0000313" key="5">
    <source>
        <dbReference type="EMBL" id="GAT46481.1"/>
    </source>
</evidence>
<gene>
    <name evidence="5" type="ORF">MCHLO_04010</name>
</gene>
<evidence type="ECO:0000259" key="4">
    <source>
        <dbReference type="PROSITE" id="PS51891"/>
    </source>
</evidence>
<organism evidence="5 6">
    <name type="scientific">Mycena chlorophos</name>
    <name type="common">Agaric fungus</name>
    <name type="synonym">Agaricus chlorophos</name>
    <dbReference type="NCBI Taxonomy" id="658473"/>
    <lineage>
        <taxon>Eukaryota</taxon>
        <taxon>Fungi</taxon>
        <taxon>Dikarya</taxon>
        <taxon>Basidiomycota</taxon>
        <taxon>Agaricomycotina</taxon>
        <taxon>Agaricomycetes</taxon>
        <taxon>Agaricomycetidae</taxon>
        <taxon>Agaricales</taxon>
        <taxon>Marasmiineae</taxon>
        <taxon>Mycenaceae</taxon>
        <taxon>Mycena</taxon>
    </lineage>
</organism>
<dbReference type="PANTHER" id="PTHR28620:SF1">
    <property type="entry name" value="CENP-V_GFA DOMAIN-CONTAINING PROTEIN"/>
    <property type="match status" value="1"/>
</dbReference>
<evidence type="ECO:0000256" key="2">
    <source>
        <dbReference type="ARBA" id="ARBA00022723"/>
    </source>
</evidence>
<reference evidence="5" key="1">
    <citation type="submission" date="2014-09" db="EMBL/GenBank/DDBJ databases">
        <title>Genome sequence of the luminous mushroom Mycena chlorophos for searching fungal bioluminescence genes.</title>
        <authorList>
            <person name="Tanaka Y."/>
            <person name="Kasuga D."/>
            <person name="Oba Y."/>
            <person name="Hase S."/>
            <person name="Sato K."/>
            <person name="Oba Y."/>
            <person name="Sakakibara Y."/>
        </authorList>
    </citation>
    <scope>NUCLEOTIDE SEQUENCE</scope>
</reference>